<dbReference type="AlphaFoldDB" id="A0A1H8H4T5"/>
<accession>A0A1H8H4T5</accession>
<dbReference type="EMBL" id="FODE01000008">
    <property type="protein sequence ID" value="SEN51411.1"/>
    <property type="molecule type" value="Genomic_DNA"/>
</dbReference>
<keyword evidence="3" id="KW-1185">Reference proteome</keyword>
<dbReference type="OrthoDB" id="9916908at2"/>
<dbReference type="Proteomes" id="UP000199054">
    <property type="component" value="Unassembled WGS sequence"/>
</dbReference>
<evidence type="ECO:0000313" key="2">
    <source>
        <dbReference type="EMBL" id="SEN51411.1"/>
    </source>
</evidence>
<keyword evidence="1" id="KW-0812">Transmembrane</keyword>
<dbReference type="RefSeq" id="WP_139208137.1">
    <property type="nucleotide sequence ID" value="NZ_CP067124.1"/>
</dbReference>
<evidence type="ECO:0000313" key="3">
    <source>
        <dbReference type="Proteomes" id="UP000199054"/>
    </source>
</evidence>
<proteinExistence type="predicted"/>
<feature type="transmembrane region" description="Helical" evidence="1">
    <location>
        <begin position="6"/>
        <end position="28"/>
    </location>
</feature>
<name>A0A1H8H4T5_9RHOB</name>
<sequence>MTNIAFWQTVAAVIVGNSLLGVTVYLIWRVSKEEKGIGRRVPLWLFPAAMIAPALVILAGFTLP</sequence>
<protein>
    <submittedName>
        <fullName evidence="2">Uncharacterized protein</fullName>
    </submittedName>
</protein>
<keyword evidence="1" id="KW-0472">Membrane</keyword>
<organism evidence="2 3">
    <name type="scientific">Paracoccus alcaliphilus</name>
    <dbReference type="NCBI Taxonomy" id="34002"/>
    <lineage>
        <taxon>Bacteria</taxon>
        <taxon>Pseudomonadati</taxon>
        <taxon>Pseudomonadota</taxon>
        <taxon>Alphaproteobacteria</taxon>
        <taxon>Rhodobacterales</taxon>
        <taxon>Paracoccaceae</taxon>
        <taxon>Paracoccus</taxon>
    </lineage>
</organism>
<gene>
    <name evidence="2" type="ORF">SAMN04489859_1008128</name>
</gene>
<reference evidence="2 3" key="1">
    <citation type="submission" date="2016-10" db="EMBL/GenBank/DDBJ databases">
        <authorList>
            <person name="de Groot N.N."/>
        </authorList>
    </citation>
    <scope>NUCLEOTIDE SEQUENCE [LARGE SCALE GENOMIC DNA]</scope>
    <source>
        <strain evidence="2 3">DSM 8512</strain>
    </source>
</reference>
<keyword evidence="1" id="KW-1133">Transmembrane helix</keyword>
<evidence type="ECO:0000256" key="1">
    <source>
        <dbReference type="SAM" id="Phobius"/>
    </source>
</evidence>
<feature type="transmembrane region" description="Helical" evidence="1">
    <location>
        <begin position="40"/>
        <end position="63"/>
    </location>
</feature>